<dbReference type="GO" id="GO:0043546">
    <property type="term" value="F:molybdopterin cofactor binding"/>
    <property type="evidence" value="ECO:0007669"/>
    <property type="project" value="InterPro"/>
</dbReference>
<dbReference type="Gene3D" id="3.40.50.740">
    <property type="match status" value="1"/>
</dbReference>
<evidence type="ECO:0000313" key="6">
    <source>
        <dbReference type="EMBL" id="QIG80742.1"/>
    </source>
</evidence>
<protein>
    <submittedName>
        <fullName evidence="6">Molybdopterin-dependent oxidoreductase</fullName>
    </submittedName>
</protein>
<dbReference type="RefSeq" id="WP_165327750.1">
    <property type="nucleotide sequence ID" value="NZ_CP049109.1"/>
</dbReference>
<dbReference type="Proteomes" id="UP000501568">
    <property type="component" value="Chromosome"/>
</dbReference>
<sequence>MQRKVKSFCRNCSALCAMELTVEDDRLTGVAPDGSVAPGGAYICPKGLAAVEFHNGAEDRLTTSLKRDGSGNFAPIAVDRAMDEIADAIAALVAEHGPRAIAFYHGTGAYRAALGGLMERAMCSALGTPNFFSTMTIDQSAKWVTMGRMGVMASGKPRLPDVDLAVIVGNNPMVSHQAFPFIAGESKAPGRAFEAARARGMKMIVIDPRRTETARFADLLIQPLPGQDVAIFAAIAHILLRDETWNRAFCDRFASQIAQLREAVAPFTPELAAERADVPVEQIEEAAAMIGAAKRPLVGSGSGPSFADHSNLADHMIEAVNALVGGYRRAGDLVRNPGTLKPRPAIETAIAPTRSWERGPKCRTRDIGHLMGEFPTALLPDEILTPGPDKIRALIVLGGNPLMGLGDPARSVPAFEALDLLVCLDARLNETGRHADYVIATAQPFERHDITVAGDAAFPEPFVQYAPPAVPPPDGVIDDWEFYWGVSARMGLPLTFKHWGYGQNYDAIERGLPLPTDPAAKPPSESLIEFLCDEGDVTFEALQASPAGVRPERPPQYVRAMDDNGARLELCPPDVATELAEVLRETPETGFAFRLTSRRVLEAMNGAYRDSKRMARRYPVNWAYLNPDDMADLSIEDGATIEIESGHGLVRGIAKGEDRLRRGVVSMTHFFGVIGPSRDPVAERGSYTGRLTSLDDHIQAINFMPRFSAVPVNLRPVSALQG</sequence>
<dbReference type="Pfam" id="PF00384">
    <property type="entry name" value="Molybdopterin"/>
    <property type="match status" value="1"/>
</dbReference>
<proteinExistence type="inferred from homology"/>
<dbReference type="Gene3D" id="2.20.25.90">
    <property type="entry name" value="ADC-like domains"/>
    <property type="match status" value="1"/>
</dbReference>
<dbReference type="GO" id="GO:0046872">
    <property type="term" value="F:metal ion binding"/>
    <property type="evidence" value="ECO:0007669"/>
    <property type="project" value="UniProtKB-KW"/>
</dbReference>
<keyword evidence="2" id="KW-0479">Metal-binding</keyword>
<dbReference type="EMBL" id="CP049109">
    <property type="protein sequence ID" value="QIG80742.1"/>
    <property type="molecule type" value="Genomic_DNA"/>
</dbReference>
<dbReference type="Pfam" id="PF01568">
    <property type="entry name" value="Molydop_binding"/>
    <property type="match status" value="1"/>
</dbReference>
<dbReference type="GO" id="GO:0051536">
    <property type="term" value="F:iron-sulfur cluster binding"/>
    <property type="evidence" value="ECO:0007669"/>
    <property type="project" value="UniProtKB-KW"/>
</dbReference>
<evidence type="ECO:0000313" key="7">
    <source>
        <dbReference type="Proteomes" id="UP000501568"/>
    </source>
</evidence>
<dbReference type="CDD" id="cd02775">
    <property type="entry name" value="MopB_CT"/>
    <property type="match status" value="1"/>
</dbReference>
<feature type="domain" description="4Fe-4S Mo/W bis-MGD-type" evidence="5">
    <location>
        <begin position="2"/>
        <end position="58"/>
    </location>
</feature>
<keyword evidence="4" id="KW-0411">Iron-sulfur</keyword>
<dbReference type="SUPFAM" id="SSF53706">
    <property type="entry name" value="Formate dehydrogenase/DMSO reductase, domains 1-3"/>
    <property type="match status" value="1"/>
</dbReference>
<dbReference type="GO" id="GO:0016491">
    <property type="term" value="F:oxidoreductase activity"/>
    <property type="evidence" value="ECO:0007669"/>
    <property type="project" value="InterPro"/>
</dbReference>
<evidence type="ECO:0000256" key="3">
    <source>
        <dbReference type="ARBA" id="ARBA00023004"/>
    </source>
</evidence>
<dbReference type="InterPro" id="IPR006656">
    <property type="entry name" value="Mopterin_OxRdtase"/>
</dbReference>
<dbReference type="Pfam" id="PF04879">
    <property type="entry name" value="Molybdop_Fe4S4"/>
    <property type="match status" value="1"/>
</dbReference>
<keyword evidence="7" id="KW-1185">Reference proteome</keyword>
<dbReference type="PROSITE" id="PS51669">
    <property type="entry name" value="4FE4S_MOW_BIS_MGD"/>
    <property type="match status" value="1"/>
</dbReference>
<organism evidence="6 7">
    <name type="scientific">Stakelama tenebrarum</name>
    <dbReference type="NCBI Taxonomy" id="2711215"/>
    <lineage>
        <taxon>Bacteria</taxon>
        <taxon>Pseudomonadati</taxon>
        <taxon>Pseudomonadota</taxon>
        <taxon>Alphaproteobacteria</taxon>
        <taxon>Sphingomonadales</taxon>
        <taxon>Sphingomonadaceae</taxon>
        <taxon>Stakelama</taxon>
    </lineage>
</organism>
<evidence type="ECO:0000256" key="1">
    <source>
        <dbReference type="ARBA" id="ARBA00010312"/>
    </source>
</evidence>
<dbReference type="InterPro" id="IPR009010">
    <property type="entry name" value="Asp_de-COase-like_dom_sf"/>
</dbReference>
<dbReference type="PANTHER" id="PTHR43742">
    <property type="entry name" value="TRIMETHYLAMINE-N-OXIDE REDUCTASE"/>
    <property type="match status" value="1"/>
</dbReference>
<dbReference type="InterPro" id="IPR006963">
    <property type="entry name" value="Mopterin_OxRdtase_4Fe-4S_dom"/>
</dbReference>
<dbReference type="InterPro" id="IPR050612">
    <property type="entry name" value="Prok_Mopterin_Oxidored"/>
</dbReference>
<evidence type="ECO:0000256" key="2">
    <source>
        <dbReference type="ARBA" id="ARBA00022723"/>
    </source>
</evidence>
<gene>
    <name evidence="6" type="ORF">G5C33_13740</name>
</gene>
<name>A0A6G6Y727_9SPHN</name>
<dbReference type="SUPFAM" id="SSF50692">
    <property type="entry name" value="ADC-like"/>
    <property type="match status" value="1"/>
</dbReference>
<dbReference type="Gene3D" id="2.40.40.20">
    <property type="match status" value="1"/>
</dbReference>
<dbReference type="SMART" id="SM00926">
    <property type="entry name" value="Molybdop_Fe4S4"/>
    <property type="match status" value="1"/>
</dbReference>
<dbReference type="AlphaFoldDB" id="A0A6G6Y727"/>
<evidence type="ECO:0000259" key="5">
    <source>
        <dbReference type="PROSITE" id="PS51669"/>
    </source>
</evidence>
<dbReference type="KEGG" id="spzr:G5C33_13740"/>
<reference evidence="6 7" key="1">
    <citation type="submission" date="2020-02" db="EMBL/GenBank/DDBJ databases">
        <authorList>
            <person name="Zheng R.K."/>
            <person name="Sun C.M."/>
        </authorList>
    </citation>
    <scope>NUCLEOTIDE SEQUENCE [LARGE SCALE GENOMIC DNA]</scope>
    <source>
        <strain evidence="7">zrk23</strain>
    </source>
</reference>
<evidence type="ECO:0000256" key="4">
    <source>
        <dbReference type="ARBA" id="ARBA00023014"/>
    </source>
</evidence>
<comment type="similarity">
    <text evidence="1">Belongs to the prokaryotic molybdopterin-containing oxidoreductase family.</text>
</comment>
<dbReference type="Gene3D" id="3.40.228.10">
    <property type="entry name" value="Dimethylsulfoxide Reductase, domain 2"/>
    <property type="match status" value="1"/>
</dbReference>
<dbReference type="InterPro" id="IPR006657">
    <property type="entry name" value="MoPterin_dinucl-bd_dom"/>
</dbReference>
<keyword evidence="3" id="KW-0408">Iron</keyword>
<accession>A0A6G6Y727</accession>